<dbReference type="OrthoDB" id="9806902at2"/>
<dbReference type="HOGENOM" id="CLU_026209_1_0_6"/>
<accession>Q0VPC7</accession>
<dbReference type="Gene3D" id="3.40.50.1820">
    <property type="entry name" value="alpha/beta hydrolase"/>
    <property type="match status" value="1"/>
</dbReference>
<feature type="domain" description="Serine aminopeptidase S33" evidence="1">
    <location>
        <begin position="27"/>
        <end position="289"/>
    </location>
</feature>
<evidence type="ECO:0000313" key="3">
    <source>
        <dbReference type="Proteomes" id="UP000008871"/>
    </source>
</evidence>
<keyword evidence="3" id="KW-1185">Reference proteome</keyword>
<evidence type="ECO:0000313" key="2">
    <source>
        <dbReference type="EMBL" id="CAL16971.1"/>
    </source>
</evidence>
<dbReference type="EC" id="3.1.1.-" evidence="2"/>
<dbReference type="Proteomes" id="UP000008871">
    <property type="component" value="Chromosome"/>
</dbReference>
<protein>
    <submittedName>
        <fullName evidence="2">Hydrolase, alpha/beta fold family, putative</fullName>
        <ecNumber evidence="2">3.1.1.-</ecNumber>
    </submittedName>
</protein>
<dbReference type="Pfam" id="PF12146">
    <property type="entry name" value="Hydrolase_4"/>
    <property type="match status" value="1"/>
</dbReference>
<proteinExistence type="predicted"/>
<dbReference type="InterPro" id="IPR029058">
    <property type="entry name" value="AB_hydrolase_fold"/>
</dbReference>
<dbReference type="PANTHER" id="PTHR11614">
    <property type="entry name" value="PHOSPHOLIPASE-RELATED"/>
    <property type="match status" value="1"/>
</dbReference>
<dbReference type="RefSeq" id="WP_011588804.1">
    <property type="nucleotide sequence ID" value="NC_008260.1"/>
</dbReference>
<keyword evidence="2" id="KW-0378">Hydrolase</keyword>
<dbReference type="STRING" id="393595.ABO_1523"/>
<dbReference type="InterPro" id="IPR022742">
    <property type="entry name" value="Hydrolase_4"/>
</dbReference>
<reference evidence="2 3" key="1">
    <citation type="journal article" date="2006" name="Nat. Biotechnol.">
        <title>Genome sequence of the ubiquitous hydrocarbon-degrading marine bacterium Alcanivorax borkumensis.</title>
        <authorList>
            <person name="Schneiker S."/>
            <person name="Martins dos Santos V.A.P."/>
            <person name="Bartels D."/>
            <person name="Bekel T."/>
            <person name="Brecht M."/>
            <person name="Buhrmester J."/>
            <person name="Chernikova T.N."/>
            <person name="Denaro R."/>
            <person name="Ferrer M."/>
            <person name="Gertler C."/>
            <person name="Goesmann A."/>
            <person name="Golyshina O.V."/>
            <person name="Kaminski F."/>
            <person name="Khachane A.N."/>
            <person name="Lang S."/>
            <person name="Linke B."/>
            <person name="McHardy A.C."/>
            <person name="Meyer F."/>
            <person name="Nechitaylo T."/>
            <person name="Puehler A."/>
            <person name="Regenhardt D."/>
            <person name="Rupp O."/>
            <person name="Sabirova J.S."/>
            <person name="Selbitschka W."/>
            <person name="Yakimov M.M."/>
            <person name="Timmis K.N."/>
            <person name="Vorhoelter F.-J."/>
            <person name="Weidner S."/>
            <person name="Kaiser O."/>
            <person name="Golyshin P.N."/>
        </authorList>
    </citation>
    <scope>NUCLEOTIDE SEQUENCE [LARGE SCALE GENOMIC DNA]</scope>
    <source>
        <strain evidence="3">ATCC 700651 / DSM 11573 / NCIMB 13689 / SK2</strain>
    </source>
</reference>
<dbReference type="InterPro" id="IPR051044">
    <property type="entry name" value="MAG_DAG_Lipase"/>
</dbReference>
<dbReference type="ESTHER" id="alcbs-q0vpc7">
    <property type="family name" value="6_AlphaBeta_hydrolase"/>
</dbReference>
<dbReference type="SUPFAM" id="SSF53474">
    <property type="entry name" value="alpha/beta-Hydrolases"/>
    <property type="match status" value="1"/>
</dbReference>
<sequence>MSEQMIYHTTDDNHVIAIHYWPCKAQASKGTVIWLHGMSEHGARYQNLASILNAAGWHLYCPDHRGHGASISDTCPAGHIGDQHGWQHLMNDVASVIHLAKEKHPQLPVVLGGHSMGSFVALGAAEQLGDTLAGLVLCASDYHPGAYYRLMGLPVRFERMRQGKRNPSPVIRKLTFGTWATRIPEATTEFDWLSGNPEEVKRYIDDPLCGFDCSTETWMQLVTAMRRIQSIAGLSELPETLPVLLLGGEQDPMSDNGKGMMALEKVLHAMKQPLQTHFWPEGRHEILNDHCRAEVEQAIIDWLAECTE</sequence>
<dbReference type="EMBL" id="AM286690">
    <property type="protein sequence ID" value="CAL16971.1"/>
    <property type="molecule type" value="Genomic_DNA"/>
</dbReference>
<dbReference type="KEGG" id="abo:ABO_1523"/>
<evidence type="ECO:0000259" key="1">
    <source>
        <dbReference type="Pfam" id="PF12146"/>
    </source>
</evidence>
<dbReference type="GO" id="GO:0016787">
    <property type="term" value="F:hydrolase activity"/>
    <property type="evidence" value="ECO:0007669"/>
    <property type="project" value="UniProtKB-KW"/>
</dbReference>
<gene>
    <name evidence="2" type="ordered locus">ABO_1523</name>
</gene>
<organism evidence="2 3">
    <name type="scientific">Alcanivorax borkumensis (strain ATCC 700651 / DSM 11573 / NCIMB 13689 / SK2)</name>
    <dbReference type="NCBI Taxonomy" id="393595"/>
    <lineage>
        <taxon>Bacteria</taxon>
        <taxon>Pseudomonadati</taxon>
        <taxon>Pseudomonadota</taxon>
        <taxon>Gammaproteobacteria</taxon>
        <taxon>Oceanospirillales</taxon>
        <taxon>Alcanivoracaceae</taxon>
        <taxon>Alcanivorax</taxon>
    </lineage>
</organism>
<dbReference type="AlphaFoldDB" id="Q0VPC7"/>
<dbReference type="eggNOG" id="COG2267">
    <property type="taxonomic scope" value="Bacteria"/>
</dbReference>
<name>Q0VPC7_ALCBS</name>